<dbReference type="AlphaFoldDB" id="A0A4Y9XQ18"/>
<evidence type="ECO:0000313" key="4">
    <source>
        <dbReference type="Proteomes" id="UP000298390"/>
    </source>
</evidence>
<reference evidence="3 4" key="1">
    <citation type="submission" date="2019-01" db="EMBL/GenBank/DDBJ databases">
        <title>Genome sequencing of the rare red list fungi Fomitopsis rosea.</title>
        <authorList>
            <person name="Buettner E."/>
            <person name="Kellner H."/>
        </authorList>
    </citation>
    <scope>NUCLEOTIDE SEQUENCE [LARGE SCALE GENOMIC DNA]</scope>
    <source>
        <strain evidence="3 4">DSM 105464</strain>
    </source>
</reference>
<feature type="compositionally biased region" description="Basic and acidic residues" evidence="2">
    <location>
        <begin position="1"/>
        <end position="14"/>
    </location>
</feature>
<feature type="compositionally biased region" description="Basic and acidic residues" evidence="2">
    <location>
        <begin position="137"/>
        <end position="148"/>
    </location>
</feature>
<sequence>MHFFSRNKDDKPSDEPTQAADTNVSQTNVPQQDADRQPSVAIAPDPVVNRYHENLHEDEEQRNDDQKPTGAKLSAISTGTDKRASSPPLKPVPVVWKNGQPDAAGHPDTDEDTYGDSGLDRRARRAASMRSFRTSTTRRDRDGYDQESIRSGAASRYSERRRRVSLSGGSFSGGAGTIGPGTTPGRDDTESFLARARTAEAELTPKQKSKIEKSSAKEGKRLSKVLKSEAKAEAKAIEQAIRELADIQKMQKASLKEESRAVATHAKALRTFHKEEQEYLAARARYEKAQAELGAVEDGRDAAREHAREITDMMQEKSREIDWLRAQKAADDRERQAKLVQLTGKS</sequence>
<dbReference type="Proteomes" id="UP000298390">
    <property type="component" value="Unassembled WGS sequence"/>
</dbReference>
<evidence type="ECO:0000256" key="1">
    <source>
        <dbReference type="SAM" id="Coils"/>
    </source>
</evidence>
<evidence type="ECO:0000256" key="2">
    <source>
        <dbReference type="SAM" id="MobiDB-lite"/>
    </source>
</evidence>
<evidence type="ECO:0000313" key="3">
    <source>
        <dbReference type="EMBL" id="TFY52230.1"/>
    </source>
</evidence>
<accession>A0A4Y9XQ18</accession>
<gene>
    <name evidence="3" type="ORF">EVJ58_g10130</name>
</gene>
<feature type="coiled-coil region" evidence="1">
    <location>
        <begin position="227"/>
        <end position="292"/>
    </location>
</feature>
<dbReference type="EMBL" id="SEKV01001016">
    <property type="protein sequence ID" value="TFY52230.1"/>
    <property type="molecule type" value="Genomic_DNA"/>
</dbReference>
<protein>
    <submittedName>
        <fullName evidence="3">Uncharacterized protein</fullName>
    </submittedName>
</protein>
<name>A0A4Y9XQ18_9APHY</name>
<feature type="compositionally biased region" description="Polar residues" evidence="2">
    <location>
        <begin position="15"/>
        <end position="31"/>
    </location>
</feature>
<comment type="caution">
    <text evidence="3">The sequence shown here is derived from an EMBL/GenBank/DDBJ whole genome shotgun (WGS) entry which is preliminary data.</text>
</comment>
<keyword evidence="1" id="KW-0175">Coiled coil</keyword>
<organism evidence="3 4">
    <name type="scientific">Rhodofomes roseus</name>
    <dbReference type="NCBI Taxonomy" id="34475"/>
    <lineage>
        <taxon>Eukaryota</taxon>
        <taxon>Fungi</taxon>
        <taxon>Dikarya</taxon>
        <taxon>Basidiomycota</taxon>
        <taxon>Agaricomycotina</taxon>
        <taxon>Agaricomycetes</taxon>
        <taxon>Polyporales</taxon>
        <taxon>Rhodofomes</taxon>
    </lineage>
</organism>
<proteinExistence type="predicted"/>
<feature type="compositionally biased region" description="Basic and acidic residues" evidence="2">
    <location>
        <begin position="197"/>
        <end position="222"/>
    </location>
</feature>
<feature type="region of interest" description="Disordered" evidence="2">
    <location>
        <begin position="1"/>
        <end position="222"/>
    </location>
</feature>
<feature type="compositionally biased region" description="Gly residues" evidence="2">
    <location>
        <begin position="170"/>
        <end position="179"/>
    </location>
</feature>